<name>A0A3Q9QZY8_9BACI</name>
<sequence>MDETANLPQYKLFIKPVDLKELKRDIWIDEPIPAQLRIDGKRLEIDVSYRGSHIRDFAKKSYQITFYKPKKFMGSRQIHLNAEYKDPSMIRNKLSFDFFSDIGVLAPQSRHVFLTLNGKDEGVYLEIESVDENFIRRRNLPAGSILYAVDGDANFSLMSDINKETKKSLKLGYEIKCKDSKSAEYQLQELIYKINTIPPTEFEREIPKYVNVNQYLRWVAGIIFTSNYDGFVHNYALYRNGQTGLFEVIPWDYDATWGRDVNGKLMEADYVPIKGFNTLTARLLDVDTFRRQYRTLLEEIMSNQFTQEYMMPRVEKLLEMIRPFILDDPYKRDHIDKFDGELKVISDYIQERRNYLFRKLSKLE</sequence>
<gene>
    <name evidence="1" type="ORF">CHR53_17305</name>
</gene>
<dbReference type="Proteomes" id="UP000282892">
    <property type="component" value="Chromosome"/>
</dbReference>
<dbReference type="EMBL" id="CP022572">
    <property type="protein sequence ID" value="AZU62876.1"/>
    <property type="molecule type" value="Genomic_DNA"/>
</dbReference>
<dbReference type="InterPro" id="IPR014867">
    <property type="entry name" value="Spore_coat_CotH_CotH2/3/7"/>
</dbReference>
<dbReference type="OrthoDB" id="3235126at2"/>
<dbReference type="PANTHER" id="PTHR40050">
    <property type="entry name" value="INNER SPORE COAT PROTEIN H"/>
    <property type="match status" value="1"/>
</dbReference>
<protein>
    <submittedName>
        <fullName evidence="1">Spore coat protein</fullName>
    </submittedName>
</protein>
<accession>A0A3Q9QZY8</accession>
<evidence type="ECO:0000313" key="2">
    <source>
        <dbReference type="Proteomes" id="UP000282892"/>
    </source>
</evidence>
<keyword evidence="1" id="KW-0167">Capsid protein</keyword>
<dbReference type="PANTHER" id="PTHR40050:SF1">
    <property type="entry name" value="INNER SPORE COAT PROTEIN H"/>
    <property type="match status" value="1"/>
</dbReference>
<dbReference type="KEGG" id="nmk:CHR53_17305"/>
<dbReference type="RefSeq" id="WP_127487688.1">
    <property type="nucleotide sequence ID" value="NZ_CP022572.1"/>
</dbReference>
<organism evidence="1 2">
    <name type="scientific">Neobacillus mesonae</name>
    <dbReference type="NCBI Taxonomy" id="1193713"/>
    <lineage>
        <taxon>Bacteria</taxon>
        <taxon>Bacillati</taxon>
        <taxon>Bacillota</taxon>
        <taxon>Bacilli</taxon>
        <taxon>Bacillales</taxon>
        <taxon>Bacillaceae</taxon>
        <taxon>Neobacillus</taxon>
    </lineage>
</organism>
<keyword evidence="1" id="KW-0946">Virion</keyword>
<keyword evidence="2" id="KW-1185">Reference proteome</keyword>
<reference evidence="1 2" key="1">
    <citation type="submission" date="2017-07" db="EMBL/GenBank/DDBJ databases">
        <title>The complete genome sequence of Bacillus mesonae strain H20-5, an efficient strain improving plant abiotic stress resistance.</title>
        <authorList>
            <person name="Kim S.Y."/>
            <person name="Song H."/>
            <person name="Sang M.K."/>
            <person name="Weon H.-Y."/>
            <person name="Song J."/>
        </authorList>
    </citation>
    <scope>NUCLEOTIDE SEQUENCE [LARGE SCALE GENOMIC DNA]</scope>
    <source>
        <strain evidence="1 2">H20-5</strain>
    </source>
</reference>
<dbReference type="STRING" id="1193713.GCA_001636315_00293"/>
<dbReference type="Pfam" id="PF08757">
    <property type="entry name" value="CotH"/>
    <property type="match status" value="1"/>
</dbReference>
<dbReference type="AlphaFoldDB" id="A0A3Q9QZY8"/>
<evidence type="ECO:0000313" key="1">
    <source>
        <dbReference type="EMBL" id="AZU62876.1"/>
    </source>
</evidence>
<proteinExistence type="predicted"/>